<dbReference type="HOGENOM" id="CLU_027408_0_2_6"/>
<dbReference type="GO" id="GO:0006814">
    <property type="term" value="P:sodium ion transport"/>
    <property type="evidence" value="ECO:0007669"/>
    <property type="project" value="InterPro"/>
</dbReference>
<feature type="transmembrane region" description="Helical" evidence="8">
    <location>
        <begin position="233"/>
        <end position="253"/>
    </location>
</feature>
<feature type="transmembrane region" description="Helical" evidence="8">
    <location>
        <begin position="89"/>
        <end position="106"/>
    </location>
</feature>
<feature type="transmembrane region" description="Helical" evidence="8">
    <location>
        <begin position="118"/>
        <end position="134"/>
    </location>
</feature>
<comment type="subcellular location">
    <subcellularLocation>
        <location evidence="1">Cell membrane</location>
        <topology evidence="1">Multi-pass membrane protein</topology>
    </subcellularLocation>
</comment>
<evidence type="ECO:0000256" key="2">
    <source>
        <dbReference type="ARBA" id="ARBA00009617"/>
    </source>
</evidence>
<feature type="transmembrane region" description="Helical" evidence="8">
    <location>
        <begin position="31"/>
        <end position="55"/>
    </location>
</feature>
<evidence type="ECO:0000256" key="8">
    <source>
        <dbReference type="SAM" id="Phobius"/>
    </source>
</evidence>
<evidence type="ECO:0000256" key="5">
    <source>
        <dbReference type="ARBA" id="ARBA00022692"/>
    </source>
</evidence>
<organism evidence="9 10">
    <name type="scientific">Teredinibacter turnerae (strain ATCC 39867 / T7901)</name>
    <dbReference type="NCBI Taxonomy" id="377629"/>
    <lineage>
        <taxon>Bacteria</taxon>
        <taxon>Pseudomonadati</taxon>
        <taxon>Pseudomonadota</taxon>
        <taxon>Gammaproteobacteria</taxon>
        <taxon>Cellvibrionales</taxon>
        <taxon>Cellvibrionaceae</taxon>
        <taxon>Teredinibacter</taxon>
    </lineage>
</organism>
<keyword evidence="3" id="KW-0813">Transport</keyword>
<feature type="transmembrane region" description="Helical" evidence="8">
    <location>
        <begin position="155"/>
        <end position="174"/>
    </location>
</feature>
<feature type="transmembrane region" description="Helical" evidence="8">
    <location>
        <begin position="503"/>
        <end position="525"/>
    </location>
</feature>
<dbReference type="AlphaFoldDB" id="C5BPN1"/>
<keyword evidence="6 8" id="KW-1133">Transmembrane helix</keyword>
<reference evidence="9 10" key="1">
    <citation type="journal article" date="2009" name="PLoS ONE">
        <title>The complete genome of Teredinibacter turnerae T7901: an intracellular endosymbiont of marine wood-boring bivalves (shipworms).</title>
        <authorList>
            <person name="Yang J.C."/>
            <person name="Madupu R."/>
            <person name="Durkin A.S."/>
            <person name="Ekborg N.A."/>
            <person name="Pedamallu C.S."/>
            <person name="Hostetler J.B."/>
            <person name="Radune D."/>
            <person name="Toms B.S."/>
            <person name="Henrissat B."/>
            <person name="Coutinho P.M."/>
            <person name="Schwarz S."/>
            <person name="Field L."/>
            <person name="Trindade-Silva A.E."/>
            <person name="Soares C.A.G."/>
            <person name="Elshahawi S."/>
            <person name="Hanora A."/>
            <person name="Schmidt E.W."/>
            <person name="Haygood M.G."/>
            <person name="Posfai J."/>
            <person name="Benner J."/>
            <person name="Madinger C."/>
            <person name="Nove J."/>
            <person name="Anton B."/>
            <person name="Chaudhary K."/>
            <person name="Foster J."/>
            <person name="Holman A."/>
            <person name="Kumar S."/>
            <person name="Lessard P.A."/>
            <person name="Luyten Y.A."/>
            <person name="Slatko B."/>
            <person name="Wood N."/>
            <person name="Wu B."/>
            <person name="Teplitski M."/>
            <person name="Mougous J.D."/>
            <person name="Ward N."/>
            <person name="Eisen J.A."/>
            <person name="Badger J.H."/>
            <person name="Distel D.L."/>
        </authorList>
    </citation>
    <scope>NUCLEOTIDE SEQUENCE [LARGE SCALE GENOMIC DNA]</scope>
    <source>
        <strain evidence="10">ATCC 39867 / T7901</strain>
    </source>
</reference>
<dbReference type="SUPFAM" id="SSF103473">
    <property type="entry name" value="MFS general substrate transporter"/>
    <property type="match status" value="1"/>
</dbReference>
<evidence type="ECO:0000256" key="6">
    <source>
        <dbReference type="ARBA" id="ARBA00022989"/>
    </source>
</evidence>
<protein>
    <submittedName>
        <fullName evidence="9">Sugar transporter</fullName>
    </submittedName>
</protein>
<keyword evidence="5 8" id="KW-0812">Transmembrane</keyword>
<dbReference type="eggNOG" id="COG2211">
    <property type="taxonomic scope" value="Bacteria"/>
</dbReference>
<dbReference type="InterPro" id="IPR039672">
    <property type="entry name" value="MFS_2"/>
</dbReference>
<dbReference type="PANTHER" id="PTHR11328">
    <property type="entry name" value="MAJOR FACILITATOR SUPERFAMILY DOMAIN-CONTAINING PROTEIN"/>
    <property type="match status" value="1"/>
</dbReference>
<keyword evidence="9" id="KW-0762">Sugar transport</keyword>
<dbReference type="Pfam" id="PF13347">
    <property type="entry name" value="MFS_2"/>
    <property type="match status" value="2"/>
</dbReference>
<keyword evidence="7 8" id="KW-0472">Membrane</keyword>
<dbReference type="PANTHER" id="PTHR11328:SF24">
    <property type="entry name" value="MAJOR FACILITATOR SUPERFAMILY (MFS) PROFILE DOMAIN-CONTAINING PROTEIN"/>
    <property type="match status" value="1"/>
</dbReference>
<evidence type="ECO:0000313" key="9">
    <source>
        <dbReference type="EMBL" id="ACR14634.1"/>
    </source>
</evidence>
<keyword evidence="10" id="KW-1185">Reference proteome</keyword>
<feature type="transmembrane region" description="Helical" evidence="8">
    <location>
        <begin position="273"/>
        <end position="292"/>
    </location>
</feature>
<dbReference type="STRING" id="377629.TERTU_0850"/>
<accession>C5BPN1</accession>
<dbReference type="Proteomes" id="UP000009080">
    <property type="component" value="Chromosome"/>
</dbReference>
<dbReference type="GO" id="GO:0008643">
    <property type="term" value="P:carbohydrate transport"/>
    <property type="evidence" value="ECO:0007669"/>
    <property type="project" value="InterPro"/>
</dbReference>
<dbReference type="InterPro" id="IPR018043">
    <property type="entry name" value="Na/Gal_symport_CS"/>
</dbReference>
<dbReference type="InterPro" id="IPR036259">
    <property type="entry name" value="MFS_trans_sf"/>
</dbReference>
<dbReference type="EMBL" id="CP001614">
    <property type="protein sequence ID" value="ACR14634.1"/>
    <property type="molecule type" value="Genomic_DNA"/>
</dbReference>
<dbReference type="RefSeq" id="WP_015820748.1">
    <property type="nucleotide sequence ID" value="NC_012997.1"/>
</dbReference>
<sequence length="549" mass="59723">MANSNNAEQRTAKLPLQEKLGYGLGDFGFNLYWTTIASFLAAFYTDVFGISAAAAGTMMLTTKIIDACTDPVMGAVADRTRTRFGKFRPYLLFAGLPMAGAAVLTFSTPDLTGSAKLIYAYVTYTLMMMMYTVLSTPYSSLSGVMTANSQERTSLISIRFIFAFSCGFVVNFFTMDLVNSLGGGDDARGWQLTMALYGIAAAIIFAVTFATTKERIAPPSHQKTNPFEDIRDLLGNRPWIILFALSMIIMMTITMRAGSAYYYFTYFLERPDLLGAFLGVQMIAYAVGAAGAPLMTRMLDKTRLLMVLMAVVGTLSVLFTFVPKPDFNGVRSLSAGQTYSLDAGDLLVLPEQTSFEYQWQEHQKSWWIFTRQVPINGEAAATLSLTPADDMVVSVVVSFRQAGKLIQHNSGDLPGEIVVMFILCALISLALGPKSPLTWSMYADSADYNEWKTGRRATAMTFSAATFAQKLGGAMGSAGMLWVLAAFGYAAKAAQSDASQFGIVLLQTAVPGVFALIAVVVTRFYTLTGDQLETIQQDLKAREQASSSN</sequence>
<feature type="transmembrane region" description="Helical" evidence="8">
    <location>
        <begin position="471"/>
        <end position="491"/>
    </location>
</feature>
<dbReference type="GO" id="GO:0015293">
    <property type="term" value="F:symporter activity"/>
    <property type="evidence" value="ECO:0007669"/>
    <property type="project" value="InterPro"/>
</dbReference>
<gene>
    <name evidence="9" type="ordered locus">TERTU_0850</name>
</gene>
<feature type="transmembrane region" description="Helical" evidence="8">
    <location>
        <begin position="413"/>
        <end position="432"/>
    </location>
</feature>
<evidence type="ECO:0000256" key="4">
    <source>
        <dbReference type="ARBA" id="ARBA00022475"/>
    </source>
</evidence>
<feature type="transmembrane region" description="Helical" evidence="8">
    <location>
        <begin position="194"/>
        <end position="212"/>
    </location>
</feature>
<name>C5BPN1_TERTT</name>
<evidence type="ECO:0000256" key="7">
    <source>
        <dbReference type="ARBA" id="ARBA00023136"/>
    </source>
</evidence>
<dbReference type="PROSITE" id="PS00872">
    <property type="entry name" value="NA_GALACTOSIDE_SYMP"/>
    <property type="match status" value="1"/>
</dbReference>
<dbReference type="InterPro" id="IPR001927">
    <property type="entry name" value="Na/Gal_symport"/>
</dbReference>
<evidence type="ECO:0000256" key="3">
    <source>
        <dbReference type="ARBA" id="ARBA00022448"/>
    </source>
</evidence>
<dbReference type="Gene3D" id="1.20.1250.20">
    <property type="entry name" value="MFS general substrate transporter like domains"/>
    <property type="match status" value="1"/>
</dbReference>
<keyword evidence="4" id="KW-1003">Cell membrane</keyword>
<dbReference type="CDD" id="cd17332">
    <property type="entry name" value="MFS_MelB_like"/>
    <property type="match status" value="1"/>
</dbReference>
<feature type="transmembrane region" description="Helical" evidence="8">
    <location>
        <begin position="304"/>
        <end position="322"/>
    </location>
</feature>
<dbReference type="KEGG" id="ttu:TERTU_0850"/>
<evidence type="ECO:0000256" key="1">
    <source>
        <dbReference type="ARBA" id="ARBA00004651"/>
    </source>
</evidence>
<comment type="similarity">
    <text evidence="2">Belongs to the sodium:galactoside symporter (TC 2.A.2) family.</text>
</comment>
<evidence type="ECO:0000313" key="10">
    <source>
        <dbReference type="Proteomes" id="UP000009080"/>
    </source>
</evidence>
<proteinExistence type="inferred from homology"/>
<dbReference type="NCBIfam" id="TIGR00792">
    <property type="entry name" value="gph"/>
    <property type="match status" value="1"/>
</dbReference>
<dbReference type="OrthoDB" id="181905at2"/>
<dbReference type="GO" id="GO:0005886">
    <property type="term" value="C:plasma membrane"/>
    <property type="evidence" value="ECO:0007669"/>
    <property type="project" value="UniProtKB-SubCell"/>
</dbReference>